<dbReference type="Pfam" id="PF19818">
    <property type="entry name" value="DUF6301"/>
    <property type="match status" value="1"/>
</dbReference>
<reference evidence="1 2" key="1">
    <citation type="submission" date="2016-09" db="EMBL/GenBank/DDBJ databases">
        <title>Complete genome sequence of Actinomyces hongkongensis HKU8.</title>
        <authorList>
            <person name="Gao Y.-X."/>
            <person name="Zhou Y.-Y."/>
            <person name="Xie Y."/>
            <person name="Wang M."/>
            <person name="Wang S.-J."/>
            <person name="Shen S.-G."/>
        </authorList>
    </citation>
    <scope>NUCLEOTIDE SEQUENCE [LARGE SCALE GENOMIC DNA]</scope>
    <source>
        <strain evidence="1 2">HKU8</strain>
    </source>
</reference>
<dbReference type="EMBL" id="CP017298">
    <property type="protein sequence ID" value="AOS47508.1"/>
    <property type="molecule type" value="Genomic_DNA"/>
</dbReference>
<protein>
    <submittedName>
        <fullName evidence="1">Uncharacterized protein</fullName>
    </submittedName>
</protein>
<accession>A0A1D8B2X3</accession>
<dbReference type="KEGG" id="phon:BH719_06325"/>
<dbReference type="Proteomes" id="UP000095214">
    <property type="component" value="Chromosome"/>
</dbReference>
<sequence length="175" mass="19865">MTAEFKAVSPQRAVEIMKAWAYHPWPITFDEGIRIYTSLGFVGDPAQPRYFTSDMSPTKPDSLFHGKDNMIDGVRLQISNRMSSDDSKTTLHEGTRTHYHSIRKEFLRTLPTPYSSKDTNTRFSTQWFLHNGVGVRLGGNMSLISITLESPTQAKYHIEELEAEANGEEIGADYF</sequence>
<organism evidence="1 2">
    <name type="scientific">Pauljensenia hongkongensis</name>
    <dbReference type="NCBI Taxonomy" id="178339"/>
    <lineage>
        <taxon>Bacteria</taxon>
        <taxon>Bacillati</taxon>
        <taxon>Actinomycetota</taxon>
        <taxon>Actinomycetes</taxon>
        <taxon>Actinomycetales</taxon>
        <taxon>Actinomycetaceae</taxon>
        <taxon>Pauljensenia</taxon>
    </lineage>
</organism>
<gene>
    <name evidence="1" type="ORF">BH719_06325</name>
</gene>
<dbReference type="AlphaFoldDB" id="A0A1D8B2X3"/>
<dbReference type="RefSeq" id="WP_009743979.1">
    <property type="nucleotide sequence ID" value="NZ_CP017298.1"/>
</dbReference>
<dbReference type="InterPro" id="IPR046268">
    <property type="entry name" value="DUF6301"/>
</dbReference>
<evidence type="ECO:0000313" key="2">
    <source>
        <dbReference type="Proteomes" id="UP000095214"/>
    </source>
</evidence>
<proteinExistence type="predicted"/>
<evidence type="ECO:0000313" key="1">
    <source>
        <dbReference type="EMBL" id="AOS47508.1"/>
    </source>
</evidence>
<name>A0A1D8B2X3_9ACTO</name>
<dbReference type="OrthoDB" id="3254024at2"/>
<keyword evidence="2" id="KW-1185">Reference proteome</keyword>